<gene>
    <name evidence="1" type="ORF">CTEN0397_LOCUS12735</name>
</gene>
<dbReference type="InterPro" id="IPR029044">
    <property type="entry name" value="Nucleotide-diphossugar_trans"/>
</dbReference>
<dbReference type="InterPro" id="IPR021067">
    <property type="entry name" value="Glycosyltransferase"/>
</dbReference>
<protein>
    <submittedName>
        <fullName evidence="1">Uncharacterized protein</fullName>
    </submittedName>
</protein>
<accession>A0A7S1D8Q1</accession>
<dbReference type="PANTHER" id="PTHR34496:SF6">
    <property type="entry name" value="GLYCOSYLTRANSFERASE 2-LIKE DOMAIN-CONTAINING PROTEIN"/>
    <property type="match status" value="1"/>
</dbReference>
<dbReference type="PANTHER" id="PTHR34496">
    <property type="entry name" value="GLCNAC TRANSFERASE-RELATED"/>
    <property type="match status" value="1"/>
</dbReference>
<name>A0A7S1D8Q1_CYCTE</name>
<dbReference type="EMBL" id="HBFW01019809">
    <property type="protein sequence ID" value="CAD8941669.1"/>
    <property type="molecule type" value="Transcribed_RNA"/>
</dbReference>
<dbReference type="SUPFAM" id="SSF53448">
    <property type="entry name" value="Nucleotide-diphospho-sugar transferases"/>
    <property type="match status" value="1"/>
</dbReference>
<organism evidence="1">
    <name type="scientific">Cyclophora tenuis</name>
    <name type="common">Marine diatom</name>
    <dbReference type="NCBI Taxonomy" id="216820"/>
    <lineage>
        <taxon>Eukaryota</taxon>
        <taxon>Sar</taxon>
        <taxon>Stramenopiles</taxon>
        <taxon>Ochrophyta</taxon>
        <taxon>Bacillariophyta</taxon>
        <taxon>Fragilariophyceae</taxon>
        <taxon>Fragilariophycidae</taxon>
        <taxon>Cyclophorales</taxon>
        <taxon>Cyclophoraceae</taxon>
        <taxon>Cyclophora</taxon>
    </lineage>
</organism>
<proteinExistence type="predicted"/>
<reference evidence="1" key="1">
    <citation type="submission" date="2021-01" db="EMBL/GenBank/DDBJ databases">
        <authorList>
            <person name="Corre E."/>
            <person name="Pelletier E."/>
            <person name="Niang G."/>
            <person name="Scheremetjew M."/>
            <person name="Finn R."/>
            <person name="Kale V."/>
            <person name="Holt S."/>
            <person name="Cochrane G."/>
            <person name="Meng A."/>
            <person name="Brown T."/>
            <person name="Cohen L."/>
        </authorList>
    </citation>
    <scope>NUCLEOTIDE SEQUENCE</scope>
    <source>
        <strain evidence="1">ECT3854</strain>
    </source>
</reference>
<dbReference type="AlphaFoldDB" id="A0A7S1D8Q1"/>
<sequence>MALPEVPKGAGVGVGRHLGENLNLAKDEWSVENIDEAQIPAIADTLRRHVPKSPSGANGAIQVPDHKWPASVRYENNFETIVHPGDGHTTMSVPKFWSPPIHNGVLMTRETAMKVGSCNEPDKVTGSIVRGDDCPPDERTIYFAIASYRDFQCRYTVESAFLRAKNPKRIRIGVVDQIVNGEDPACDEPIEPCDQNPNQALCLYKDRVDVYEMEADLSVGPVFARHIGHRLYRGEYYYTQSDAHVTWTQDWDADIIQQMEDTRNEMAVLTTYLTDVQGSIDENGHSLRNTRPIMCNTDYEGGGNQASHLRHGSQPERVPTIHGVSQMQPYWAAGFSFSRGHFVVNVPYDALQPMIFQGEEMSIGIRGFTVGYDMYAPERSVCFHHYAVGNNAKTRNKVPHFWEHARTYKGIGIKAMDRLLGIVHMNPEVDPTSWDHTEEELYGLGSVRTPEKFYETFGIDVVNKKTENHLCRFVDKGGMHRQFTKLLRPDGMGVDYDRITYKFKDPAPNEPR</sequence>
<dbReference type="Pfam" id="PF11397">
    <property type="entry name" value="GlcNAc"/>
    <property type="match status" value="2"/>
</dbReference>
<evidence type="ECO:0000313" key="1">
    <source>
        <dbReference type="EMBL" id="CAD8941669.1"/>
    </source>
</evidence>